<dbReference type="FunFam" id="3.20.20.70:FF:000024">
    <property type="entry name" value="Indole-3-glycerol phosphate synthase"/>
    <property type="match status" value="1"/>
</dbReference>
<keyword evidence="4 8" id="KW-0210">Decarboxylase</keyword>
<dbReference type="EMBL" id="QUZK01000013">
    <property type="protein sequence ID" value="RFF32132.1"/>
    <property type="molecule type" value="Genomic_DNA"/>
</dbReference>
<dbReference type="InterPro" id="IPR045186">
    <property type="entry name" value="Indole-3-glycerol_P_synth"/>
</dbReference>
<keyword evidence="5 8" id="KW-0822">Tryptophan biosynthesis</keyword>
<evidence type="ECO:0000256" key="6">
    <source>
        <dbReference type="ARBA" id="ARBA00023141"/>
    </source>
</evidence>
<keyword evidence="3 8" id="KW-0028">Amino-acid biosynthesis</keyword>
<evidence type="ECO:0000256" key="1">
    <source>
        <dbReference type="ARBA" id="ARBA00001633"/>
    </source>
</evidence>
<dbReference type="NCBIfam" id="NF001373">
    <property type="entry name" value="PRK00278.1-6"/>
    <property type="match status" value="1"/>
</dbReference>
<evidence type="ECO:0000256" key="3">
    <source>
        <dbReference type="ARBA" id="ARBA00022605"/>
    </source>
</evidence>
<protein>
    <recommendedName>
        <fullName evidence="8">Indole-3-glycerol phosphate synthase</fullName>
        <shortName evidence="8">IGPS</shortName>
        <ecNumber evidence="8">4.1.1.48</ecNumber>
    </recommendedName>
</protein>
<dbReference type="PANTHER" id="PTHR22854">
    <property type="entry name" value="TRYPTOPHAN BIOSYNTHESIS PROTEIN"/>
    <property type="match status" value="1"/>
</dbReference>
<evidence type="ECO:0000256" key="4">
    <source>
        <dbReference type="ARBA" id="ARBA00022793"/>
    </source>
</evidence>
<organism evidence="10 11">
    <name type="scientific">Wenzhouxiangella sediminis</name>
    <dbReference type="NCBI Taxonomy" id="1792836"/>
    <lineage>
        <taxon>Bacteria</taxon>
        <taxon>Pseudomonadati</taxon>
        <taxon>Pseudomonadota</taxon>
        <taxon>Gammaproteobacteria</taxon>
        <taxon>Chromatiales</taxon>
        <taxon>Wenzhouxiangellaceae</taxon>
        <taxon>Wenzhouxiangella</taxon>
    </lineage>
</organism>
<dbReference type="PANTHER" id="PTHR22854:SF2">
    <property type="entry name" value="INDOLE-3-GLYCEROL-PHOSPHATE SYNTHASE"/>
    <property type="match status" value="1"/>
</dbReference>
<dbReference type="InterPro" id="IPR011060">
    <property type="entry name" value="RibuloseP-bd_barrel"/>
</dbReference>
<dbReference type="PROSITE" id="PS00614">
    <property type="entry name" value="IGPS"/>
    <property type="match status" value="1"/>
</dbReference>
<evidence type="ECO:0000259" key="9">
    <source>
        <dbReference type="Pfam" id="PF00218"/>
    </source>
</evidence>
<keyword evidence="11" id="KW-1185">Reference proteome</keyword>
<dbReference type="Gene3D" id="3.20.20.70">
    <property type="entry name" value="Aldolase class I"/>
    <property type="match status" value="1"/>
</dbReference>
<dbReference type="CDD" id="cd00331">
    <property type="entry name" value="IGPS"/>
    <property type="match status" value="1"/>
</dbReference>
<dbReference type="EC" id="4.1.1.48" evidence="8"/>
<proteinExistence type="inferred from homology"/>
<dbReference type="GO" id="GO:0004640">
    <property type="term" value="F:phosphoribosylanthranilate isomerase activity"/>
    <property type="evidence" value="ECO:0007669"/>
    <property type="project" value="TreeGrafter"/>
</dbReference>
<gene>
    <name evidence="8 10" type="primary">trpC</name>
    <name evidence="10" type="ORF">DZC52_02520</name>
</gene>
<dbReference type="AlphaFoldDB" id="A0A3E1KBX5"/>
<dbReference type="GO" id="GO:0000162">
    <property type="term" value="P:L-tryptophan biosynthetic process"/>
    <property type="evidence" value="ECO:0007669"/>
    <property type="project" value="UniProtKB-UniRule"/>
</dbReference>
<evidence type="ECO:0000313" key="10">
    <source>
        <dbReference type="EMBL" id="RFF32132.1"/>
    </source>
</evidence>
<dbReference type="NCBIfam" id="NF001377">
    <property type="entry name" value="PRK00278.2-4"/>
    <property type="match status" value="1"/>
</dbReference>
<evidence type="ECO:0000256" key="5">
    <source>
        <dbReference type="ARBA" id="ARBA00022822"/>
    </source>
</evidence>
<evidence type="ECO:0000256" key="7">
    <source>
        <dbReference type="ARBA" id="ARBA00023239"/>
    </source>
</evidence>
<comment type="catalytic activity">
    <reaction evidence="1 8">
        <text>1-(2-carboxyphenylamino)-1-deoxy-D-ribulose 5-phosphate + H(+) = (1S,2R)-1-C-(indol-3-yl)glycerol 3-phosphate + CO2 + H2O</text>
        <dbReference type="Rhea" id="RHEA:23476"/>
        <dbReference type="ChEBI" id="CHEBI:15377"/>
        <dbReference type="ChEBI" id="CHEBI:15378"/>
        <dbReference type="ChEBI" id="CHEBI:16526"/>
        <dbReference type="ChEBI" id="CHEBI:58613"/>
        <dbReference type="ChEBI" id="CHEBI:58866"/>
        <dbReference type="EC" id="4.1.1.48"/>
    </reaction>
</comment>
<sequence>MSSDILKTILEAKEQEVERRRSDRPLDELKAIVKDLPPCRDFAGELRTRAAATQDAVIAEVKRASPSAGIIRPDFDPEAIAKSYQAGGATCLSVLTDEGFFGGQSAFLVEARAACRLPVLRKDFIIDPWQVVETRAIGSDALLLIVAALNDDQLAELSELGKELGLAVLVEVHDEEEMERALKVPGDLVGINNRDLHRFVTDLETTLRLAPMVPKDRLVVSESGIHGPEDIKKLQDGGIGAFLIGEAFMRVEEPGEALSSLLGAHQA</sequence>
<dbReference type="UniPathway" id="UPA00035">
    <property type="reaction ID" value="UER00043"/>
</dbReference>
<dbReference type="InterPro" id="IPR013785">
    <property type="entry name" value="Aldolase_TIM"/>
</dbReference>
<dbReference type="Proteomes" id="UP000260351">
    <property type="component" value="Unassembled WGS sequence"/>
</dbReference>
<feature type="domain" description="Indole-3-glycerol phosphate synthase" evidence="9">
    <location>
        <begin position="6"/>
        <end position="259"/>
    </location>
</feature>
<dbReference type="OrthoDB" id="9804217at2"/>
<dbReference type="Pfam" id="PF00218">
    <property type="entry name" value="IGPS"/>
    <property type="match status" value="1"/>
</dbReference>
<comment type="similarity">
    <text evidence="8">Belongs to the TrpC family.</text>
</comment>
<comment type="caution">
    <text evidence="10">The sequence shown here is derived from an EMBL/GenBank/DDBJ whole genome shotgun (WGS) entry which is preliminary data.</text>
</comment>
<dbReference type="InterPro" id="IPR001468">
    <property type="entry name" value="Indole-3-GlycerolPSynthase_CS"/>
</dbReference>
<dbReference type="SUPFAM" id="SSF51366">
    <property type="entry name" value="Ribulose-phoshate binding barrel"/>
    <property type="match status" value="1"/>
</dbReference>
<evidence type="ECO:0000256" key="8">
    <source>
        <dbReference type="HAMAP-Rule" id="MF_00134"/>
    </source>
</evidence>
<dbReference type="RefSeq" id="WP_116649542.1">
    <property type="nucleotide sequence ID" value="NZ_QUZK01000013.1"/>
</dbReference>
<evidence type="ECO:0000313" key="11">
    <source>
        <dbReference type="Proteomes" id="UP000260351"/>
    </source>
</evidence>
<name>A0A3E1KBX5_9GAMM</name>
<dbReference type="GO" id="GO:0004425">
    <property type="term" value="F:indole-3-glycerol-phosphate synthase activity"/>
    <property type="evidence" value="ECO:0007669"/>
    <property type="project" value="UniProtKB-UniRule"/>
</dbReference>
<keyword evidence="6 8" id="KW-0057">Aromatic amino acid biosynthesis</keyword>
<keyword evidence="7 8" id="KW-0456">Lyase</keyword>
<evidence type="ECO:0000256" key="2">
    <source>
        <dbReference type="ARBA" id="ARBA00004696"/>
    </source>
</evidence>
<reference evidence="10 11" key="1">
    <citation type="submission" date="2018-08" db="EMBL/GenBank/DDBJ databases">
        <title>Wenzhouxiangella salilacus sp. nov., a novel bacterium isolated from a saline lake in Xinjiang Province, China.</title>
        <authorList>
            <person name="Han S."/>
        </authorList>
    </citation>
    <scope>NUCLEOTIDE SEQUENCE [LARGE SCALE GENOMIC DNA]</scope>
    <source>
        <strain evidence="10 11">XDB06</strain>
    </source>
</reference>
<dbReference type="InterPro" id="IPR013798">
    <property type="entry name" value="Indole-3-glycerol_P_synth_dom"/>
</dbReference>
<dbReference type="HAMAP" id="MF_00134_B">
    <property type="entry name" value="IGPS_B"/>
    <property type="match status" value="1"/>
</dbReference>
<comment type="pathway">
    <text evidence="2 8">Amino-acid biosynthesis; L-tryptophan biosynthesis; L-tryptophan from chorismate: step 4/5.</text>
</comment>
<accession>A0A3E1KBX5</accession>